<reference evidence="2 3" key="1">
    <citation type="submission" date="2019-03" db="EMBL/GenBank/DDBJ databases">
        <title>Draft genome of Brevundimonas sp. a heavy metal resistant soil bacteria.</title>
        <authorList>
            <person name="Soto J."/>
        </authorList>
    </citation>
    <scope>NUCLEOTIDE SEQUENCE [LARGE SCALE GENOMIC DNA]</scope>
    <source>
        <strain evidence="2 3">B-10</strain>
    </source>
</reference>
<dbReference type="InterPro" id="IPR006597">
    <property type="entry name" value="Sel1-like"/>
</dbReference>
<dbReference type="Proteomes" id="UP000298216">
    <property type="component" value="Unassembled WGS sequence"/>
</dbReference>
<evidence type="ECO:0000256" key="1">
    <source>
        <dbReference type="SAM" id="SignalP"/>
    </source>
</evidence>
<dbReference type="SUPFAM" id="SSF81901">
    <property type="entry name" value="HCP-like"/>
    <property type="match status" value="1"/>
</dbReference>
<feature type="chain" id="PRO_5021214856" evidence="1">
    <location>
        <begin position="38"/>
        <end position="429"/>
    </location>
</feature>
<proteinExistence type="predicted"/>
<dbReference type="SMART" id="SM00671">
    <property type="entry name" value="SEL1"/>
    <property type="match status" value="2"/>
</dbReference>
<gene>
    <name evidence="2" type="ORF">EGY25_02940</name>
</gene>
<dbReference type="OrthoDB" id="112232at2"/>
<accession>A0A4Y9RYD6</accession>
<name>A0A4Y9RYD6_9CAUL</name>
<dbReference type="AlphaFoldDB" id="A0A4Y9RYD6"/>
<dbReference type="RefSeq" id="WP_135193568.1">
    <property type="nucleotide sequence ID" value="NZ_SPVH01000002.1"/>
</dbReference>
<sequence length="429" mass="46760">MVRTTRQFKQKTVGSIVSQTLACALLVAGVWTSTAVAAPERSGEEVFLTCRIEGRDREASVSLSDIGATYRYGPSSSEPELTLTSPLADLDYVRYNGPAGTVDEIMTFANGDTTYRFETGLRNGAQPDPSALLPFGHLTISRSGSELARLPCRPDTIERAHDRLLARMRDIGRERASDGVGFPNYTIHDLAAASASAPCEVENNVDTCWSRGVSAARGGDLKAALEHYDMSCAARIMTAGCYEAGKLYLQNRQLRDYVRARQSLVPTCDGDDSGQGPYACKYLGWMYLTGTGVERDLTQAFVALSKACFLHNDAILIDGEGCHFLGQVIFETRSPSVRSETNVDYLAFLSFAQGCTDEAETVCNEGRALLRRGQASAAPWIKRCDRNVGRYGDIGSCAELLTLSADYDVRQAMRRQLKSLFSQALAAPE</sequence>
<keyword evidence="3" id="KW-1185">Reference proteome</keyword>
<dbReference type="Gene3D" id="1.25.40.10">
    <property type="entry name" value="Tetratricopeptide repeat domain"/>
    <property type="match status" value="1"/>
</dbReference>
<evidence type="ECO:0000313" key="2">
    <source>
        <dbReference type="EMBL" id="TFW14180.1"/>
    </source>
</evidence>
<dbReference type="EMBL" id="SPVH01000002">
    <property type="protein sequence ID" value="TFW14180.1"/>
    <property type="molecule type" value="Genomic_DNA"/>
</dbReference>
<dbReference type="InterPro" id="IPR011990">
    <property type="entry name" value="TPR-like_helical_dom_sf"/>
</dbReference>
<comment type="caution">
    <text evidence="2">The sequence shown here is derived from an EMBL/GenBank/DDBJ whole genome shotgun (WGS) entry which is preliminary data.</text>
</comment>
<evidence type="ECO:0000313" key="3">
    <source>
        <dbReference type="Proteomes" id="UP000298216"/>
    </source>
</evidence>
<protein>
    <submittedName>
        <fullName evidence="2">Sel1 repeat family protein</fullName>
    </submittedName>
</protein>
<feature type="signal peptide" evidence="1">
    <location>
        <begin position="1"/>
        <end position="37"/>
    </location>
</feature>
<keyword evidence="1" id="KW-0732">Signal</keyword>
<organism evidence="2 3">
    <name type="scientific">Brevundimonas intermedia</name>
    <dbReference type="NCBI Taxonomy" id="74315"/>
    <lineage>
        <taxon>Bacteria</taxon>
        <taxon>Pseudomonadati</taxon>
        <taxon>Pseudomonadota</taxon>
        <taxon>Alphaproteobacteria</taxon>
        <taxon>Caulobacterales</taxon>
        <taxon>Caulobacteraceae</taxon>
        <taxon>Brevundimonas</taxon>
    </lineage>
</organism>